<reference evidence="5" key="1">
    <citation type="submission" date="2017-02" db="UniProtKB">
        <authorList>
            <consortium name="WormBaseParasite"/>
        </authorList>
    </citation>
    <scope>IDENTIFICATION</scope>
</reference>
<evidence type="ECO:0000259" key="2">
    <source>
        <dbReference type="PROSITE" id="PS50866"/>
    </source>
</evidence>
<accession>A0A0N4YQ32</accession>
<reference evidence="3 4" key="2">
    <citation type="submission" date="2018-11" db="EMBL/GenBank/DDBJ databases">
        <authorList>
            <consortium name="Pathogen Informatics"/>
        </authorList>
    </citation>
    <scope>NUCLEOTIDE SEQUENCE [LARGE SCALE GENOMIC DNA]</scope>
</reference>
<dbReference type="PROSITE" id="PS50866">
    <property type="entry name" value="GOLD"/>
    <property type="match status" value="1"/>
</dbReference>
<dbReference type="PANTHER" id="PTHR23324:SF88">
    <property type="entry name" value="CRAL-TRIO DOMAIN-CONTAINING PROTEIN"/>
    <property type="match status" value="1"/>
</dbReference>
<dbReference type="InterPro" id="IPR001251">
    <property type="entry name" value="CRAL-TRIO_dom"/>
</dbReference>
<name>A0A0N4YQ32_NIPBR</name>
<dbReference type="InterPro" id="IPR036598">
    <property type="entry name" value="GOLD_dom_sf"/>
</dbReference>
<proteinExistence type="predicted"/>
<dbReference type="GO" id="GO:0005737">
    <property type="term" value="C:cytoplasm"/>
    <property type="evidence" value="ECO:0007669"/>
    <property type="project" value="TreeGrafter"/>
</dbReference>
<feature type="domain" description="CRAL-TRIO" evidence="1">
    <location>
        <begin position="84"/>
        <end position="256"/>
    </location>
</feature>
<dbReference type="SMART" id="SM00516">
    <property type="entry name" value="SEC14"/>
    <property type="match status" value="1"/>
</dbReference>
<dbReference type="InterPro" id="IPR036865">
    <property type="entry name" value="CRAL-TRIO_dom_sf"/>
</dbReference>
<dbReference type="PROSITE" id="PS50191">
    <property type="entry name" value="CRAL_TRIO"/>
    <property type="match status" value="1"/>
</dbReference>
<dbReference type="STRING" id="27835.A0A0N4YQ32"/>
<dbReference type="EMBL" id="UYSL01024117">
    <property type="protein sequence ID" value="VDL83089.1"/>
    <property type="molecule type" value="Genomic_DNA"/>
</dbReference>
<evidence type="ECO:0000313" key="4">
    <source>
        <dbReference type="Proteomes" id="UP000271162"/>
    </source>
</evidence>
<dbReference type="Gene3D" id="3.40.525.10">
    <property type="entry name" value="CRAL-TRIO lipid binding domain"/>
    <property type="match status" value="1"/>
</dbReference>
<keyword evidence="4" id="KW-1185">Reference proteome</keyword>
<feature type="domain" description="GOLD" evidence="2">
    <location>
        <begin position="282"/>
        <end position="391"/>
    </location>
</feature>
<dbReference type="SUPFAM" id="SSF52087">
    <property type="entry name" value="CRAL/TRIO domain"/>
    <property type="match status" value="1"/>
</dbReference>
<evidence type="ECO:0000313" key="5">
    <source>
        <dbReference type="WBParaSite" id="NBR_0001935401-mRNA-1"/>
    </source>
</evidence>
<evidence type="ECO:0000259" key="1">
    <source>
        <dbReference type="PROSITE" id="PS50191"/>
    </source>
</evidence>
<dbReference type="Gene3D" id="2.60.120.680">
    <property type="entry name" value="GOLD domain"/>
    <property type="match status" value="1"/>
</dbReference>
<dbReference type="Proteomes" id="UP000271162">
    <property type="component" value="Unassembled WGS sequence"/>
</dbReference>
<dbReference type="WBParaSite" id="NBR_0001935401-mRNA-1">
    <property type="protein sequence ID" value="NBR_0001935401-mRNA-1"/>
    <property type="gene ID" value="NBR_0001935401"/>
</dbReference>
<dbReference type="AlphaFoldDB" id="A0A0N4YQ32"/>
<protein>
    <submittedName>
        <fullName evidence="5">CRAL-TRIO domain-containing protein</fullName>
    </submittedName>
</protein>
<gene>
    <name evidence="3" type="ORF">NBR_LOCUS19355</name>
</gene>
<dbReference type="PANTHER" id="PTHR23324">
    <property type="entry name" value="SEC14 RELATED PROTEIN"/>
    <property type="match status" value="1"/>
</dbReference>
<dbReference type="OMA" id="CLAKQTQ"/>
<organism evidence="5">
    <name type="scientific">Nippostrongylus brasiliensis</name>
    <name type="common">Rat hookworm</name>
    <dbReference type="NCBI Taxonomy" id="27835"/>
    <lineage>
        <taxon>Eukaryota</taxon>
        <taxon>Metazoa</taxon>
        <taxon>Ecdysozoa</taxon>
        <taxon>Nematoda</taxon>
        <taxon>Chromadorea</taxon>
        <taxon>Rhabditida</taxon>
        <taxon>Rhabditina</taxon>
        <taxon>Rhabditomorpha</taxon>
        <taxon>Strongyloidea</taxon>
        <taxon>Heligmosomidae</taxon>
        <taxon>Nippostrongylus</taxon>
    </lineage>
</organism>
<dbReference type="CDD" id="cd00170">
    <property type="entry name" value="SEC14"/>
    <property type="match status" value="1"/>
</dbReference>
<dbReference type="InterPro" id="IPR051064">
    <property type="entry name" value="SEC14/CRAL-TRIO_domain"/>
</dbReference>
<dbReference type="InterPro" id="IPR009038">
    <property type="entry name" value="GOLD_dom"/>
</dbReference>
<dbReference type="Pfam" id="PF00650">
    <property type="entry name" value="CRAL_TRIO"/>
    <property type="match status" value="1"/>
</dbReference>
<sequence>MSDVHISDADRQLIDELKSKIKPELELVPAYSDDLSLLRWLVGWDRKVDVIVPKIKFSLRAIHALGLHEEDLSTLDKVTAKCDAYSEALQYLPGSLLGFDKEGNVISLQMIGRLDAAGLMPCTRNSDLYRMRIAESEGVMQIIRCDSLEKIVVNSTSVIFDLQGMSLNQLDMQAMKVVTTMLAQLQEMFPDVIRKVFVINAPSFIQVLWSMVSPCLAKQTRQKIKILGDNWKDVLRESIGEEVLYENWGGTRKSDTPYGHVRIGGKVPTELRYDPSSDLPADKLQRLTVPARSVDFVPVPLEEFQPGRRIRWWWRLETNDISFAVYRSAEGQEKVAEHSDDVMLQPKFKLQTDFVPEDGEILAEKPGVYKFVFDNTHSKLRSKVLRYCIEVKQ</sequence>
<evidence type="ECO:0000313" key="3">
    <source>
        <dbReference type="EMBL" id="VDL83089.1"/>
    </source>
</evidence>
<dbReference type="SUPFAM" id="SSF101576">
    <property type="entry name" value="Supernatant protein factor (SPF), C-terminal domain"/>
    <property type="match status" value="1"/>
</dbReference>